<dbReference type="Proteomes" id="UP000027138">
    <property type="component" value="Unassembled WGS sequence"/>
</dbReference>
<proteinExistence type="predicted"/>
<dbReference type="AlphaFoldDB" id="A0A067LHF3"/>
<protein>
    <submittedName>
        <fullName evidence="1">Uncharacterized protein</fullName>
    </submittedName>
</protein>
<organism evidence="1 2">
    <name type="scientific">Jatropha curcas</name>
    <name type="common">Barbados nut</name>
    <dbReference type="NCBI Taxonomy" id="180498"/>
    <lineage>
        <taxon>Eukaryota</taxon>
        <taxon>Viridiplantae</taxon>
        <taxon>Streptophyta</taxon>
        <taxon>Embryophyta</taxon>
        <taxon>Tracheophyta</taxon>
        <taxon>Spermatophyta</taxon>
        <taxon>Magnoliopsida</taxon>
        <taxon>eudicotyledons</taxon>
        <taxon>Gunneridae</taxon>
        <taxon>Pentapetalae</taxon>
        <taxon>rosids</taxon>
        <taxon>fabids</taxon>
        <taxon>Malpighiales</taxon>
        <taxon>Euphorbiaceae</taxon>
        <taxon>Crotonoideae</taxon>
        <taxon>Jatropheae</taxon>
        <taxon>Jatropha</taxon>
    </lineage>
</organism>
<accession>A0A067LHF3</accession>
<keyword evidence="2" id="KW-1185">Reference proteome</keyword>
<reference evidence="1 2" key="1">
    <citation type="journal article" date="2014" name="PLoS ONE">
        <title>Global Analysis of Gene Expression Profiles in Physic Nut (Jatropha curcas L.) Seedlings Exposed to Salt Stress.</title>
        <authorList>
            <person name="Zhang L."/>
            <person name="Zhang C."/>
            <person name="Wu P."/>
            <person name="Chen Y."/>
            <person name="Li M."/>
            <person name="Jiang H."/>
            <person name="Wu G."/>
        </authorList>
    </citation>
    <scope>NUCLEOTIDE SEQUENCE [LARGE SCALE GENOMIC DNA]</scope>
    <source>
        <strain evidence="2">cv. GZQX0401</strain>
        <tissue evidence="1">Young leaves</tissue>
    </source>
</reference>
<evidence type="ECO:0000313" key="1">
    <source>
        <dbReference type="EMBL" id="KDP43634.1"/>
    </source>
</evidence>
<sequence>MSQISEIPASAYTPEMETLGALPDILTFDGEPVGEPESINPRDTAVAAPSVAGYGVPGPSLEHLRDAASEMRGATSWLRDALYFEQLRVVAEEWHDASAEMRYAAVLLVNLGKARSGGLATDVSAFWDLLDPPMRARVVAAGFGDYAPHAASFPARYAICIDGAVERLYAHLRVRVRRDDSHTRGLRRHYRPSLHWPGSPTRRSIPDSHSRGPAGPFFARCHLTVWSYEYCIYPGGLSGDSPVESREITEKMVLVPLIRLKRVHGLGKANSRNILAQMSRSWIK</sequence>
<evidence type="ECO:0000313" key="2">
    <source>
        <dbReference type="Proteomes" id="UP000027138"/>
    </source>
</evidence>
<name>A0A067LHF3_JATCU</name>
<gene>
    <name evidence="1" type="ORF">JCGZ_25697</name>
</gene>
<dbReference type="EMBL" id="KK914266">
    <property type="protein sequence ID" value="KDP43634.1"/>
    <property type="molecule type" value="Genomic_DNA"/>
</dbReference>